<reference evidence="2" key="1">
    <citation type="journal article" date="2019" name="Int. J. Syst. Evol. Microbiol.">
        <title>The Global Catalogue of Microorganisms (GCM) 10K type strain sequencing project: providing services to taxonomists for standard genome sequencing and annotation.</title>
        <authorList>
            <consortium name="The Broad Institute Genomics Platform"/>
            <consortium name="The Broad Institute Genome Sequencing Center for Infectious Disease"/>
            <person name="Wu L."/>
            <person name="Ma J."/>
        </authorList>
    </citation>
    <scope>NUCLEOTIDE SEQUENCE [LARGE SCALE GENOMIC DNA]</scope>
    <source>
        <strain evidence="2">JCM 17841</strain>
    </source>
</reference>
<dbReference type="RefSeq" id="WP_208132793.1">
    <property type="nucleotide sequence ID" value="NZ_BAABGQ010000012.1"/>
</dbReference>
<protein>
    <recommendedName>
        <fullName evidence="3">STAS/SEC14 domain-containing protein</fullName>
    </recommendedName>
</protein>
<gene>
    <name evidence="1" type="ORF">GCM10023172_39070</name>
</gene>
<evidence type="ECO:0000313" key="1">
    <source>
        <dbReference type="EMBL" id="GAA4507821.1"/>
    </source>
</evidence>
<dbReference type="EMBL" id="BAABGQ010000012">
    <property type="protein sequence ID" value="GAA4507821.1"/>
    <property type="molecule type" value="Genomic_DNA"/>
</dbReference>
<accession>A0ABP8QRL7</accession>
<dbReference type="Proteomes" id="UP001501243">
    <property type="component" value="Unassembled WGS sequence"/>
</dbReference>
<comment type="caution">
    <text evidence="1">The sequence shown here is derived from an EMBL/GenBank/DDBJ whole genome shotgun (WGS) entry which is preliminary data.</text>
</comment>
<evidence type="ECO:0000313" key="2">
    <source>
        <dbReference type="Proteomes" id="UP001501243"/>
    </source>
</evidence>
<sequence length="131" mass="15099">MQLELLADRAGISISYDHTNQWLYADWYGDHTQETSREACVLLLEQLRLHPTRKILNDNSRITNTTVEMSEWGAWWLSEMRTAGLAALAWIYPRNFAARKATDAVLLRVQQPVIATFDDVASAYFWLQAQP</sequence>
<keyword evidence="2" id="KW-1185">Reference proteome</keyword>
<evidence type="ECO:0008006" key="3">
    <source>
        <dbReference type="Google" id="ProtNLM"/>
    </source>
</evidence>
<organism evidence="1 2">
    <name type="scientific">Hymenobacter ginsengisoli</name>
    <dbReference type="NCBI Taxonomy" id="1051626"/>
    <lineage>
        <taxon>Bacteria</taxon>
        <taxon>Pseudomonadati</taxon>
        <taxon>Bacteroidota</taxon>
        <taxon>Cytophagia</taxon>
        <taxon>Cytophagales</taxon>
        <taxon>Hymenobacteraceae</taxon>
        <taxon>Hymenobacter</taxon>
    </lineage>
</organism>
<proteinExistence type="predicted"/>
<name>A0ABP8QRL7_9BACT</name>